<protein>
    <submittedName>
        <fullName evidence="1">Uncharacterized protein</fullName>
    </submittedName>
</protein>
<dbReference type="Proteomes" id="UP000823598">
    <property type="component" value="Unassembled WGS sequence"/>
</dbReference>
<evidence type="ECO:0000313" key="1">
    <source>
        <dbReference type="EMBL" id="MBO8476733.1"/>
    </source>
</evidence>
<dbReference type="EMBL" id="JADIMC010000080">
    <property type="protein sequence ID" value="MBO8476733.1"/>
    <property type="molecule type" value="Genomic_DNA"/>
</dbReference>
<dbReference type="AlphaFoldDB" id="A0A9D9NKR9"/>
<comment type="caution">
    <text evidence="1">The sequence shown here is derived from an EMBL/GenBank/DDBJ whole genome shotgun (WGS) entry which is preliminary data.</text>
</comment>
<reference evidence="1" key="1">
    <citation type="submission" date="2020-10" db="EMBL/GenBank/DDBJ databases">
        <authorList>
            <person name="Gilroy R."/>
        </authorList>
    </citation>
    <scope>NUCLEOTIDE SEQUENCE</scope>
    <source>
        <strain evidence="1">6919</strain>
    </source>
</reference>
<evidence type="ECO:0000313" key="2">
    <source>
        <dbReference type="Proteomes" id="UP000823598"/>
    </source>
</evidence>
<proteinExistence type="predicted"/>
<sequence length="204" mass="24008">MWFAVYVVSLGKLFLFSRHFRERIAERENFIERLRSSKALESISDAFMLFLSLNHKYSIEPRIQGADDLRAYCESGMLLGKWLTDKALVVKTFLSVDEMKMNQFVEYNNKFFSFISQDMFLAHKGYDYDDGEMFDIEVTDDYVIPGEAWNKYLINRGNIYLINLARTNVKRHAENLEEYNKLDEMLTAIHDNGFENLNDGNCKQ</sequence>
<reference evidence="1" key="2">
    <citation type="journal article" date="2021" name="PeerJ">
        <title>Extensive microbial diversity within the chicken gut microbiome revealed by metagenomics and culture.</title>
        <authorList>
            <person name="Gilroy R."/>
            <person name="Ravi A."/>
            <person name="Getino M."/>
            <person name="Pursley I."/>
            <person name="Horton D.L."/>
            <person name="Alikhan N.F."/>
            <person name="Baker D."/>
            <person name="Gharbi K."/>
            <person name="Hall N."/>
            <person name="Watson M."/>
            <person name="Adriaenssens E.M."/>
            <person name="Foster-Nyarko E."/>
            <person name="Jarju S."/>
            <person name="Secka A."/>
            <person name="Antonio M."/>
            <person name="Oren A."/>
            <person name="Chaudhuri R.R."/>
            <person name="La Ragione R."/>
            <person name="Hildebrand F."/>
            <person name="Pallen M.J."/>
        </authorList>
    </citation>
    <scope>NUCLEOTIDE SEQUENCE</scope>
    <source>
        <strain evidence="1">6919</strain>
    </source>
</reference>
<gene>
    <name evidence="1" type="ORF">IAB88_07045</name>
</gene>
<accession>A0A9D9NKR9</accession>
<organism evidence="1 2">
    <name type="scientific">Candidatus Limisoma faecipullorum</name>
    <dbReference type="NCBI Taxonomy" id="2840854"/>
    <lineage>
        <taxon>Bacteria</taxon>
        <taxon>Pseudomonadati</taxon>
        <taxon>Bacteroidota</taxon>
        <taxon>Bacteroidia</taxon>
        <taxon>Bacteroidales</taxon>
        <taxon>Candidatus Limisoma</taxon>
    </lineage>
</organism>
<name>A0A9D9NKR9_9BACT</name>